<evidence type="ECO:0000256" key="5">
    <source>
        <dbReference type="ARBA" id="ARBA00023136"/>
    </source>
</evidence>
<evidence type="ECO:0000256" key="2">
    <source>
        <dbReference type="ARBA" id="ARBA00022670"/>
    </source>
</evidence>
<feature type="transmembrane region" description="Helical" evidence="6">
    <location>
        <begin position="309"/>
        <end position="331"/>
    </location>
</feature>
<feature type="transmembrane region" description="Helical" evidence="6">
    <location>
        <begin position="177"/>
        <end position="197"/>
    </location>
</feature>
<name>A0A0S1XEJ4_THEBA</name>
<dbReference type="Gene3D" id="2.10.109.10">
    <property type="entry name" value="Umud Fragment, subunit A"/>
    <property type="match status" value="1"/>
</dbReference>
<dbReference type="GO" id="GO:0008233">
    <property type="term" value="F:peptidase activity"/>
    <property type="evidence" value="ECO:0007669"/>
    <property type="project" value="UniProtKB-KW"/>
</dbReference>
<sequence length="354" mass="39883">MRLLELLFTFVVGVILISSMIGIVLDRPVLISYAYSDSMSPTIEKGDLFFINPFSKGDVGDIIVFRMKDEWTVHRVYAKDEEGYITKGDNNVATDQQEGKNPKISKESVIGTVVTLGRTPIKIPRAGNYIQDLSKKGSNLYIAVALLVIGAILMTTGGERKRRKKRRRYIKVKFKTVYAITASLVLVTLLISMMLSWGTLAFSYSSTLAGGQQKGWYMPGSTFEENLTIKNRAIYPFLYFVKARGSRIEITSENSFKIPGRSEKAITIRVNVPEETRVYGEKIEIYAYLPILPERVIAELYSKSPYLPFVAYIVEASIFLILLYFAIGAGSEDIIRYRVHRSGIFDKLKESVGL</sequence>
<evidence type="ECO:0000256" key="4">
    <source>
        <dbReference type="ARBA" id="ARBA00022989"/>
    </source>
</evidence>
<feature type="transmembrane region" description="Helical" evidence="6">
    <location>
        <begin position="138"/>
        <end position="156"/>
    </location>
</feature>
<evidence type="ECO:0000313" key="8">
    <source>
        <dbReference type="EMBL" id="ALM76250.1"/>
    </source>
</evidence>
<dbReference type="NCBIfam" id="TIGR02228">
    <property type="entry name" value="sigpep_I_arch"/>
    <property type="match status" value="1"/>
</dbReference>
<keyword evidence="2" id="KW-0378">Hydrolase</keyword>
<evidence type="ECO:0000313" key="9">
    <source>
        <dbReference type="Proteomes" id="UP000066042"/>
    </source>
</evidence>
<dbReference type="CDD" id="cd06462">
    <property type="entry name" value="Peptidase_S24_S26"/>
    <property type="match status" value="1"/>
</dbReference>
<keyword evidence="2" id="KW-0645">Protease</keyword>
<evidence type="ECO:0000256" key="6">
    <source>
        <dbReference type="SAM" id="Phobius"/>
    </source>
</evidence>
<dbReference type="InterPro" id="IPR001733">
    <property type="entry name" value="Peptidase_S26B"/>
</dbReference>
<gene>
    <name evidence="8" type="ORF">TBCH5v1_2355</name>
</gene>
<dbReference type="PRINTS" id="PR00728">
    <property type="entry name" value="SIGNALPTASE"/>
</dbReference>
<feature type="domain" description="Peptidase S24/S26A/S26B/S26C" evidence="7">
    <location>
        <begin position="35"/>
        <end position="113"/>
    </location>
</feature>
<dbReference type="InterPro" id="IPR015927">
    <property type="entry name" value="Peptidase_S24_S26A/B/C"/>
</dbReference>
<keyword evidence="3 6" id="KW-0812">Transmembrane</keyword>
<feature type="transmembrane region" description="Helical" evidence="6">
    <location>
        <begin position="7"/>
        <end position="25"/>
    </location>
</feature>
<reference evidence="8 9" key="1">
    <citation type="journal article" date="2016" name="Genome Announc.">
        <title>Complete genome sequence of the hyperthermophilic and piezophilic archaeon Thermococcus barophilus Ch5, capable of growth at the expense of hydrogenogenesis from carbon monoxide and formate.</title>
        <authorList>
            <person name="Oger P."/>
            <person name="Sokolova T.G."/>
            <person name="Kozhevnikova D.A."/>
            <person name="Taranov E.A."/>
            <person name="Vannier P."/>
            <person name="Lee H.S."/>
            <person name="Kwon K.K."/>
            <person name="Kang S.G."/>
            <person name="Lee J.H."/>
            <person name="Bonch-Osmolovskaya E.A."/>
            <person name="Lebedinsky A.V."/>
        </authorList>
    </citation>
    <scope>NUCLEOTIDE SEQUENCE [LARGE SCALE GENOMIC DNA]</scope>
    <source>
        <strain evidence="9">Ch5</strain>
    </source>
</reference>
<dbReference type="STRING" id="55802.TBCH5v1_2355"/>
<dbReference type="RefSeq" id="WP_056934676.1">
    <property type="nucleotide sequence ID" value="NZ_CP013050.1"/>
</dbReference>
<dbReference type="PANTHER" id="PTHR10806:SF6">
    <property type="entry name" value="SIGNAL PEPTIDASE COMPLEX CATALYTIC SUBUNIT SEC11"/>
    <property type="match status" value="1"/>
</dbReference>
<keyword evidence="4 6" id="KW-1133">Transmembrane helix</keyword>
<comment type="subcellular location">
    <subcellularLocation>
        <location evidence="1">Membrane</location>
    </subcellularLocation>
</comment>
<evidence type="ECO:0000256" key="3">
    <source>
        <dbReference type="ARBA" id="ARBA00022692"/>
    </source>
</evidence>
<evidence type="ECO:0000259" key="7">
    <source>
        <dbReference type="Pfam" id="PF00717"/>
    </source>
</evidence>
<dbReference type="AlphaFoldDB" id="A0A0S1XEJ4"/>
<dbReference type="Proteomes" id="UP000066042">
    <property type="component" value="Chromosome"/>
</dbReference>
<dbReference type="EMBL" id="CP013050">
    <property type="protein sequence ID" value="ALM76250.1"/>
    <property type="molecule type" value="Genomic_DNA"/>
</dbReference>
<keyword evidence="5 6" id="KW-0472">Membrane</keyword>
<dbReference type="PANTHER" id="PTHR10806">
    <property type="entry name" value="SIGNAL PEPTIDASE COMPLEX CATALYTIC SUBUNIT SEC11"/>
    <property type="match status" value="1"/>
</dbReference>
<evidence type="ECO:0000256" key="1">
    <source>
        <dbReference type="ARBA" id="ARBA00004370"/>
    </source>
</evidence>
<dbReference type="SUPFAM" id="SSF51306">
    <property type="entry name" value="LexA/Signal peptidase"/>
    <property type="match status" value="1"/>
</dbReference>
<proteinExistence type="predicted"/>
<dbReference type="GO" id="GO:0016020">
    <property type="term" value="C:membrane"/>
    <property type="evidence" value="ECO:0007669"/>
    <property type="project" value="UniProtKB-SubCell"/>
</dbReference>
<accession>A0A0S1XEJ4</accession>
<dbReference type="GeneID" id="26137571"/>
<dbReference type="Pfam" id="PF00717">
    <property type="entry name" value="Peptidase_S24"/>
    <property type="match status" value="1"/>
</dbReference>
<dbReference type="InterPro" id="IPR036286">
    <property type="entry name" value="LexA/Signal_pep-like_sf"/>
</dbReference>
<organism evidence="8 9">
    <name type="scientific">Thermococcus barophilus</name>
    <dbReference type="NCBI Taxonomy" id="55802"/>
    <lineage>
        <taxon>Archaea</taxon>
        <taxon>Methanobacteriati</taxon>
        <taxon>Methanobacteriota</taxon>
        <taxon>Thermococci</taxon>
        <taxon>Thermococcales</taxon>
        <taxon>Thermococcaceae</taxon>
        <taxon>Thermococcus</taxon>
    </lineage>
</organism>
<dbReference type="PATRIC" id="fig|55802.8.peg.2335"/>
<protein>
    <recommendedName>
        <fullName evidence="7">Peptidase S24/S26A/S26B/S26C domain-containing protein</fullName>
    </recommendedName>
</protein>
<dbReference type="GO" id="GO:0006465">
    <property type="term" value="P:signal peptide processing"/>
    <property type="evidence" value="ECO:0007669"/>
    <property type="project" value="InterPro"/>
</dbReference>